<dbReference type="PRINTS" id="PR00455">
    <property type="entry name" value="HTHTETR"/>
</dbReference>
<dbReference type="Pfam" id="PF21597">
    <property type="entry name" value="TetR_C_43"/>
    <property type="match status" value="1"/>
</dbReference>
<evidence type="ECO:0000313" key="7">
    <source>
        <dbReference type="Proteomes" id="UP000733379"/>
    </source>
</evidence>
<dbReference type="Proteomes" id="UP000733379">
    <property type="component" value="Unassembled WGS sequence"/>
</dbReference>
<feature type="domain" description="HTH tetR-type" evidence="5">
    <location>
        <begin position="18"/>
        <end position="77"/>
    </location>
</feature>
<evidence type="ECO:0000256" key="3">
    <source>
        <dbReference type="ARBA" id="ARBA00023163"/>
    </source>
</evidence>
<dbReference type="SUPFAM" id="SSF46689">
    <property type="entry name" value="Homeodomain-like"/>
    <property type="match status" value="1"/>
</dbReference>
<dbReference type="PANTHER" id="PTHR30055">
    <property type="entry name" value="HTH-TYPE TRANSCRIPTIONAL REGULATOR RUTR"/>
    <property type="match status" value="1"/>
</dbReference>
<evidence type="ECO:0000256" key="1">
    <source>
        <dbReference type="ARBA" id="ARBA00023015"/>
    </source>
</evidence>
<keyword evidence="7" id="KW-1185">Reference proteome</keyword>
<dbReference type="Pfam" id="PF00440">
    <property type="entry name" value="TetR_N"/>
    <property type="match status" value="1"/>
</dbReference>
<dbReference type="PROSITE" id="PS50977">
    <property type="entry name" value="HTH_TETR_2"/>
    <property type="match status" value="1"/>
</dbReference>
<reference evidence="6 7" key="1">
    <citation type="submission" date="2021-06" db="EMBL/GenBank/DDBJ databases">
        <title>Actinomycetes sequencing.</title>
        <authorList>
            <person name="Shan Q."/>
        </authorList>
    </citation>
    <scope>NUCLEOTIDE SEQUENCE [LARGE SCALE GENOMIC DNA]</scope>
    <source>
        <strain evidence="6 7">NEAU-G5</strain>
    </source>
</reference>
<gene>
    <name evidence="6" type="ORF">KO481_20180</name>
</gene>
<dbReference type="InterPro" id="IPR050109">
    <property type="entry name" value="HTH-type_TetR-like_transc_reg"/>
</dbReference>
<keyword evidence="3" id="KW-0804">Transcription</keyword>
<accession>A0ABS6B3P8</accession>
<evidence type="ECO:0000313" key="6">
    <source>
        <dbReference type="EMBL" id="MBU3063839.1"/>
    </source>
</evidence>
<keyword evidence="1" id="KW-0805">Transcription regulation</keyword>
<dbReference type="InterPro" id="IPR009057">
    <property type="entry name" value="Homeodomain-like_sf"/>
</dbReference>
<name>A0ABS6B3P8_9NOCA</name>
<evidence type="ECO:0000256" key="4">
    <source>
        <dbReference type="PROSITE-ProRule" id="PRU00335"/>
    </source>
</evidence>
<comment type="caution">
    <text evidence="6">The sequence shown here is derived from an EMBL/GenBank/DDBJ whole genome shotgun (WGS) entry which is preliminary data.</text>
</comment>
<dbReference type="PANTHER" id="PTHR30055:SF234">
    <property type="entry name" value="HTH-TYPE TRANSCRIPTIONAL REGULATOR BETI"/>
    <property type="match status" value="1"/>
</dbReference>
<feature type="DNA-binding region" description="H-T-H motif" evidence="4">
    <location>
        <begin position="40"/>
        <end position="59"/>
    </location>
</feature>
<sequence length="254" mass="26810">MTSTATAVESAAGRADARRNRALVLAAAQRAFAEHGTGVSLAEIARRAGVGAGTVYRHFPTKSDLLEAVMQQRLDRMTVRANDCLAAPDVGEAFFELCAAVVVSSPRSQAVCDMITADDGWPRAVMRGAGDRFHRALHAVLVEAQRRGAVRPEVTVADVTAIFAGCVAMQRVSGTPDGLCPAARLTLDALRAHPVTKGGVLLAENNESRDETAPATARCSLCGSGLRPTGAGRPARYCSAACRQKAHRRRHRAG</sequence>
<dbReference type="EMBL" id="JAHKNI010000006">
    <property type="protein sequence ID" value="MBU3063839.1"/>
    <property type="molecule type" value="Genomic_DNA"/>
</dbReference>
<proteinExistence type="predicted"/>
<dbReference type="Gene3D" id="1.10.357.10">
    <property type="entry name" value="Tetracycline Repressor, domain 2"/>
    <property type="match status" value="1"/>
</dbReference>
<dbReference type="InterPro" id="IPR001647">
    <property type="entry name" value="HTH_TetR"/>
</dbReference>
<protein>
    <submittedName>
        <fullName evidence="6">TetR/AcrR family transcriptional regulator</fullName>
    </submittedName>
</protein>
<keyword evidence="2 4" id="KW-0238">DNA-binding</keyword>
<organism evidence="6 7">
    <name type="scientific">Nocardia albiluteola</name>
    <dbReference type="NCBI Taxonomy" id="2842303"/>
    <lineage>
        <taxon>Bacteria</taxon>
        <taxon>Bacillati</taxon>
        <taxon>Actinomycetota</taxon>
        <taxon>Actinomycetes</taxon>
        <taxon>Mycobacteriales</taxon>
        <taxon>Nocardiaceae</taxon>
        <taxon>Nocardia</taxon>
    </lineage>
</organism>
<evidence type="ECO:0000256" key="2">
    <source>
        <dbReference type="ARBA" id="ARBA00023125"/>
    </source>
</evidence>
<dbReference type="RefSeq" id="WP_215918725.1">
    <property type="nucleotide sequence ID" value="NZ_JAHKNI010000006.1"/>
</dbReference>
<evidence type="ECO:0000259" key="5">
    <source>
        <dbReference type="PROSITE" id="PS50977"/>
    </source>
</evidence>
<dbReference type="InterPro" id="IPR049445">
    <property type="entry name" value="TetR_SbtR-like_C"/>
</dbReference>